<sequence length="86" mass="9821">MWRTRRKPSRWMAACRDVAARRREILVLTTDDRVVLVFPPGEVVILKPLQAGRLRAALRDAVLALNEPAPHHEDHRHAVPTERTSA</sequence>
<feature type="compositionally biased region" description="Basic and acidic residues" evidence="1">
    <location>
        <begin position="69"/>
        <end position="86"/>
    </location>
</feature>
<organism evidence="2 3">
    <name type="scientific">Amycolatopsis balhimycina DSM 5908</name>
    <dbReference type="NCBI Taxonomy" id="1081091"/>
    <lineage>
        <taxon>Bacteria</taxon>
        <taxon>Bacillati</taxon>
        <taxon>Actinomycetota</taxon>
        <taxon>Actinomycetes</taxon>
        <taxon>Pseudonocardiales</taxon>
        <taxon>Pseudonocardiaceae</taxon>
        <taxon>Amycolatopsis</taxon>
    </lineage>
</organism>
<comment type="caution">
    <text evidence="2">The sequence shown here is derived from an EMBL/GenBank/DDBJ whole genome shotgun (WGS) entry which is preliminary data.</text>
</comment>
<dbReference type="Proteomes" id="UP000286716">
    <property type="component" value="Unassembled WGS sequence"/>
</dbReference>
<feature type="region of interest" description="Disordered" evidence="1">
    <location>
        <begin position="67"/>
        <end position="86"/>
    </location>
</feature>
<accession>A0A428VYK5</accession>
<keyword evidence="3" id="KW-1185">Reference proteome</keyword>
<dbReference type="AlphaFoldDB" id="A0A428VYK5"/>
<proteinExistence type="predicted"/>
<evidence type="ECO:0000313" key="2">
    <source>
        <dbReference type="EMBL" id="RSM35897.1"/>
    </source>
</evidence>
<evidence type="ECO:0000256" key="1">
    <source>
        <dbReference type="SAM" id="MobiDB-lite"/>
    </source>
</evidence>
<evidence type="ECO:0000313" key="3">
    <source>
        <dbReference type="Proteomes" id="UP000286716"/>
    </source>
</evidence>
<dbReference type="EMBL" id="QHHU01000096">
    <property type="protein sequence ID" value="RSM35897.1"/>
    <property type="molecule type" value="Genomic_DNA"/>
</dbReference>
<protein>
    <submittedName>
        <fullName evidence="2">Uncharacterized protein</fullName>
    </submittedName>
</protein>
<name>A0A428VYK5_AMYBA</name>
<gene>
    <name evidence="2" type="ORF">DMA12_42545</name>
</gene>
<reference evidence="2 3" key="1">
    <citation type="submission" date="2018-05" db="EMBL/GenBank/DDBJ databases">
        <title>Evolution of GPA BGCs.</title>
        <authorList>
            <person name="Waglechner N."/>
            <person name="Wright G.D."/>
        </authorList>
    </citation>
    <scope>NUCLEOTIDE SEQUENCE [LARGE SCALE GENOMIC DNA]</scope>
    <source>
        <strain evidence="2 3">DSM 5908</strain>
    </source>
</reference>